<evidence type="ECO:0000313" key="11">
    <source>
        <dbReference type="Proteomes" id="UP000031623"/>
    </source>
</evidence>
<accession>A0A090AGQ1</accession>
<dbReference type="GO" id="GO:0042597">
    <property type="term" value="C:periplasmic space"/>
    <property type="evidence" value="ECO:0007669"/>
    <property type="project" value="UniProtKB-SubCell"/>
</dbReference>
<keyword evidence="6" id="KW-0997">Cell inner membrane</keyword>
<reference evidence="10 11" key="1">
    <citation type="journal article" date="2014" name="ISME J.">
        <title>Ecophysiology of Thioploca ingrica as revealed by the complete genome sequence supplemented with proteomic evidence.</title>
        <authorList>
            <person name="Kojima H."/>
            <person name="Ogura Y."/>
            <person name="Yamamoto N."/>
            <person name="Togashi T."/>
            <person name="Mori H."/>
            <person name="Watanabe T."/>
            <person name="Nemoto F."/>
            <person name="Kurokawa K."/>
            <person name="Hayashi T."/>
            <person name="Fukui M."/>
        </authorList>
    </citation>
    <scope>NUCLEOTIDE SEQUENCE [LARGE SCALE GENOMIC DNA]</scope>
</reference>
<dbReference type="CDD" id="cd13553">
    <property type="entry name" value="PBP2_NrtA_CpmA_like"/>
    <property type="match status" value="1"/>
</dbReference>
<dbReference type="EMBL" id="AP014633">
    <property type="protein sequence ID" value="BAP57443.1"/>
    <property type="molecule type" value="Genomic_DNA"/>
</dbReference>
<dbReference type="Proteomes" id="UP000031623">
    <property type="component" value="Chromosome"/>
</dbReference>
<keyword evidence="4" id="KW-0813">Transport</keyword>
<dbReference type="GO" id="GO:0012505">
    <property type="term" value="C:endomembrane system"/>
    <property type="evidence" value="ECO:0007669"/>
    <property type="project" value="UniProtKB-SubCell"/>
</dbReference>
<evidence type="ECO:0000256" key="6">
    <source>
        <dbReference type="ARBA" id="ARBA00022519"/>
    </source>
</evidence>
<keyword evidence="11" id="KW-1185">Reference proteome</keyword>
<protein>
    <submittedName>
        <fullName evidence="10">ABC nitrate/nitrite/cyanate family transporter, periplasmic ligand binding protein</fullName>
    </submittedName>
</protein>
<keyword evidence="5" id="KW-1003">Cell membrane</keyword>
<keyword evidence="8" id="KW-0472">Membrane</keyword>
<dbReference type="SUPFAM" id="SSF53850">
    <property type="entry name" value="Periplasmic binding protein-like II"/>
    <property type="match status" value="1"/>
</dbReference>
<feature type="domain" description="Solute-binding protein family 3/N-terminal" evidence="9">
    <location>
        <begin position="26"/>
        <end position="242"/>
    </location>
</feature>
<name>A0A090AGQ1_9GAMM</name>
<evidence type="ECO:0000256" key="2">
    <source>
        <dbReference type="ARBA" id="ARBA00004418"/>
    </source>
</evidence>
<dbReference type="PANTHER" id="PTHR30024">
    <property type="entry name" value="ALIPHATIC SULFONATES-BINDING PROTEIN-RELATED"/>
    <property type="match status" value="1"/>
</dbReference>
<dbReference type="HOGENOM" id="CLU_713495_0_0_6"/>
<evidence type="ECO:0000256" key="8">
    <source>
        <dbReference type="ARBA" id="ARBA00023136"/>
    </source>
</evidence>
<dbReference type="STRING" id="40754.THII_3146"/>
<evidence type="ECO:0000256" key="4">
    <source>
        <dbReference type="ARBA" id="ARBA00022448"/>
    </source>
</evidence>
<dbReference type="Gene3D" id="3.40.190.10">
    <property type="entry name" value="Periplasmic binding protein-like II"/>
    <property type="match status" value="2"/>
</dbReference>
<evidence type="ECO:0000259" key="9">
    <source>
        <dbReference type="SMART" id="SM00062"/>
    </source>
</evidence>
<proteinExistence type="inferred from homology"/>
<organism evidence="10 11">
    <name type="scientific">Thioploca ingrica</name>
    <dbReference type="NCBI Taxonomy" id="40754"/>
    <lineage>
        <taxon>Bacteria</taxon>
        <taxon>Pseudomonadati</taxon>
        <taxon>Pseudomonadota</taxon>
        <taxon>Gammaproteobacteria</taxon>
        <taxon>Thiotrichales</taxon>
        <taxon>Thiotrichaceae</taxon>
        <taxon>Thioploca</taxon>
    </lineage>
</organism>
<evidence type="ECO:0000256" key="7">
    <source>
        <dbReference type="ARBA" id="ARBA00022729"/>
    </source>
</evidence>
<comment type="subcellular location">
    <subcellularLocation>
        <location evidence="1">Endomembrane system</location>
    </subcellularLocation>
    <subcellularLocation>
        <location evidence="2">Periplasm</location>
    </subcellularLocation>
</comment>
<evidence type="ECO:0000256" key="5">
    <source>
        <dbReference type="ARBA" id="ARBA00022475"/>
    </source>
</evidence>
<keyword evidence="7" id="KW-0732">Signal</keyword>
<dbReference type="KEGG" id="tig:THII_3146"/>
<dbReference type="PANTHER" id="PTHR30024:SF47">
    <property type="entry name" value="TAURINE-BINDING PERIPLASMIC PROTEIN"/>
    <property type="match status" value="1"/>
</dbReference>
<evidence type="ECO:0000256" key="1">
    <source>
        <dbReference type="ARBA" id="ARBA00004308"/>
    </source>
</evidence>
<dbReference type="InterPro" id="IPR044527">
    <property type="entry name" value="NrtA/CpmA_ABC-bd_dom"/>
</dbReference>
<dbReference type="SMART" id="SM00062">
    <property type="entry name" value="PBPb"/>
    <property type="match status" value="1"/>
</dbReference>
<dbReference type="InterPro" id="IPR001638">
    <property type="entry name" value="Solute-binding_3/MltF_N"/>
</dbReference>
<dbReference type="AlphaFoldDB" id="A0A090AGQ1"/>
<dbReference type="OrthoDB" id="9789215at2"/>
<evidence type="ECO:0000313" key="10">
    <source>
        <dbReference type="EMBL" id="BAP57443.1"/>
    </source>
</evidence>
<gene>
    <name evidence="10" type="ORF">THII_3146</name>
</gene>
<sequence>MKKRLICYMVIVILAIGSTTTWAKTTLKVGYLPILDHLALLVSHAQDNDAFKQVDIQPKLFKSWAEMVGALKVGAIDAAFIMSPLAMDLFNHGLDIQTILLAHRDGSAITVKKDSPIHSAADLKGKLIAIPDMKATHTALLNHYLMTAGLSLKEVIAKVIAPPNMLNAMKLGKIDAFIVAEPFGAEAQHEGIGRILVLTKDIINNHVECIVVIKKHFLNDNPAAVQEWVDSLIRAGKWIDQDKLNNHAQQVAQLTAQKKYLPYSQETITLGLQNPPERILYSDLNPKLEDFQKIVDISKEADILDPVDLKAFIDNRFYHDSPANEKSVQQKP</sequence>
<dbReference type="Pfam" id="PF13379">
    <property type="entry name" value="NMT1_2"/>
    <property type="match status" value="1"/>
</dbReference>
<comment type="similarity">
    <text evidence="3">Belongs to the bacterial solute-binding protein SsuA/TauA family.</text>
</comment>
<evidence type="ECO:0000256" key="3">
    <source>
        <dbReference type="ARBA" id="ARBA00010742"/>
    </source>
</evidence>